<evidence type="ECO:0000256" key="7">
    <source>
        <dbReference type="SAM" id="Phobius"/>
    </source>
</evidence>
<keyword evidence="1" id="KW-0134">Cell wall</keyword>
<feature type="transmembrane region" description="Helical" evidence="7">
    <location>
        <begin position="457"/>
        <end position="478"/>
    </location>
</feature>
<dbReference type="NCBIfam" id="TIGR01167">
    <property type="entry name" value="LPXTG_anchor"/>
    <property type="match status" value="1"/>
</dbReference>
<protein>
    <submittedName>
        <fullName evidence="10">LPXTG cell wall anchor domain-containing protein</fullName>
    </submittedName>
</protein>
<evidence type="ECO:0000256" key="1">
    <source>
        <dbReference type="ARBA" id="ARBA00022512"/>
    </source>
</evidence>
<evidence type="ECO:0000256" key="6">
    <source>
        <dbReference type="SAM" id="MobiDB-lite"/>
    </source>
</evidence>
<dbReference type="EMBL" id="CP065662">
    <property type="protein sequence ID" value="QPS01307.1"/>
    <property type="molecule type" value="Genomic_DNA"/>
</dbReference>
<keyword evidence="2" id="KW-0964">Secreted</keyword>
<reference evidence="10 11" key="1">
    <citation type="submission" date="2020-12" db="EMBL/GenBank/DDBJ databases">
        <title>FDA dAtabase for Regulatory Grade micrObial Sequences (FDA-ARGOS): Supporting development and validation of Infectious Disease Dx tests.</title>
        <authorList>
            <person name="Sproer C."/>
            <person name="Gronow S."/>
            <person name="Severitt S."/>
            <person name="Schroder I."/>
            <person name="Tallon L."/>
            <person name="Sadzewicz L."/>
            <person name="Zhao X."/>
            <person name="Boylan J."/>
            <person name="Ott S."/>
            <person name="Bowen H."/>
            <person name="Vavikolanu K."/>
            <person name="Mehta A."/>
            <person name="Aluvathingal J."/>
            <person name="Nadendla S."/>
            <person name="Lowell S."/>
            <person name="Myers T."/>
            <person name="Yan Y."/>
            <person name="Sichtig H."/>
        </authorList>
    </citation>
    <scope>NUCLEOTIDE SEQUENCE [LARGE SCALE GENOMIC DNA]</scope>
    <source>
        <strain evidence="10 11">FDAARGOS_911</strain>
    </source>
</reference>
<keyword evidence="7" id="KW-0812">Transmembrane</keyword>
<dbReference type="PROSITE" id="PS50847">
    <property type="entry name" value="GRAM_POS_ANCHORING"/>
    <property type="match status" value="1"/>
</dbReference>
<dbReference type="AlphaFoldDB" id="A0A0X8FDP4"/>
<keyword evidence="7" id="KW-0472">Membrane</keyword>
<evidence type="ECO:0000256" key="8">
    <source>
        <dbReference type="SAM" id="SignalP"/>
    </source>
</evidence>
<dbReference type="GeneID" id="35767595"/>
<evidence type="ECO:0000313" key="11">
    <source>
        <dbReference type="Proteomes" id="UP000594771"/>
    </source>
</evidence>
<dbReference type="Proteomes" id="UP000594771">
    <property type="component" value="Chromosome"/>
</dbReference>
<evidence type="ECO:0000256" key="5">
    <source>
        <dbReference type="SAM" id="Coils"/>
    </source>
</evidence>
<feature type="chain" id="PRO_5035190685" evidence="8">
    <location>
        <begin position="32"/>
        <end position="482"/>
    </location>
</feature>
<keyword evidence="3 8" id="KW-0732">Signal</keyword>
<dbReference type="KEGG" id="aun:AWM73_02010"/>
<keyword evidence="5" id="KW-0175">Coiled coil</keyword>
<gene>
    <name evidence="10" type="ORF">I6G68_08040</name>
</gene>
<dbReference type="RefSeq" id="WP_060777856.1">
    <property type="nucleotide sequence ID" value="NZ_CAJHLH010000003.1"/>
</dbReference>
<evidence type="ECO:0000313" key="10">
    <source>
        <dbReference type="EMBL" id="QPS01307.1"/>
    </source>
</evidence>
<evidence type="ECO:0000259" key="9">
    <source>
        <dbReference type="PROSITE" id="PS50847"/>
    </source>
</evidence>
<dbReference type="InterPro" id="IPR019931">
    <property type="entry name" value="LPXTG_anchor"/>
</dbReference>
<proteinExistence type="predicted"/>
<name>A0A0X8FDP4_9LACT</name>
<sequence length="482" mass="52046">MKDLKKLLLGAAATTAAAGVFFASDVAVAQAAETYNGVTYDYDANAKTSEMTKSDAVHTAKEAIKHYDAASADAKDAENKIVSQEKVVAQEEADLTAAKENYDNKQAALDEANKLAGTDAKNEQEVINARNDALDKVGKAYEDKVATIDKEYTDRVTANNRAEQEAQEAVNTATTNVNNAQELVDNSADASDELKTQYETDLEAAKTALQEAQNALTKATDFKKEDNEAAKKDQEEAKAVAKNELDEQIRQIQFKYNLDGEGGNDRYKQSGLEQAVKDAKAAKDAFEEAEQNLKLARTNLNVYQEQYRLAQAQADKAAGYLAQLSLDQKVDVNEDLQIADKELQANLEELIGKGSEEVAKEIKDAEGRAEAAQNALDELDKGEEAAADEKDPKAEENEKPTEEDPEAEGKKDNAKADKDNKKDGKDAKVVVANEKDEKAKKEAKAEKANAKLPATGVVAGSVAGLGVALVAAGSAFAFRRRK</sequence>
<organism evidence="10 11">
    <name type="scientific">Aerococcus urinae</name>
    <dbReference type="NCBI Taxonomy" id="1376"/>
    <lineage>
        <taxon>Bacteria</taxon>
        <taxon>Bacillati</taxon>
        <taxon>Bacillota</taxon>
        <taxon>Bacilli</taxon>
        <taxon>Lactobacillales</taxon>
        <taxon>Aerococcaceae</taxon>
        <taxon>Aerococcus</taxon>
    </lineage>
</organism>
<feature type="compositionally biased region" description="Basic and acidic residues" evidence="6">
    <location>
        <begin position="378"/>
        <end position="448"/>
    </location>
</feature>
<evidence type="ECO:0000256" key="2">
    <source>
        <dbReference type="ARBA" id="ARBA00022525"/>
    </source>
</evidence>
<keyword evidence="7" id="KW-1133">Transmembrane helix</keyword>
<feature type="signal peptide" evidence="8">
    <location>
        <begin position="1"/>
        <end position="31"/>
    </location>
</feature>
<feature type="domain" description="Gram-positive cocci surface proteins LPxTG" evidence="9">
    <location>
        <begin position="452"/>
        <end position="482"/>
    </location>
</feature>
<keyword evidence="4" id="KW-0572">Peptidoglycan-anchor</keyword>
<accession>A0A0X8FDP4</accession>
<feature type="region of interest" description="Disordered" evidence="6">
    <location>
        <begin position="361"/>
        <end position="448"/>
    </location>
</feature>
<evidence type="ECO:0000256" key="3">
    <source>
        <dbReference type="ARBA" id="ARBA00022729"/>
    </source>
</evidence>
<evidence type="ECO:0000256" key="4">
    <source>
        <dbReference type="ARBA" id="ARBA00023088"/>
    </source>
</evidence>
<feature type="coiled-coil region" evidence="5">
    <location>
        <begin position="60"/>
        <end position="115"/>
    </location>
</feature>